<dbReference type="InterPro" id="IPR012338">
    <property type="entry name" value="Beta-lactam/transpept-like"/>
</dbReference>
<reference evidence="3" key="1">
    <citation type="journal article" date="2019" name="Int. J. Syst. Evol. Microbiol.">
        <title>The Global Catalogue of Microorganisms (GCM) 10K type strain sequencing project: providing services to taxonomists for standard genome sequencing and annotation.</title>
        <authorList>
            <consortium name="The Broad Institute Genomics Platform"/>
            <consortium name="The Broad Institute Genome Sequencing Center for Infectious Disease"/>
            <person name="Wu L."/>
            <person name="Ma J."/>
        </authorList>
    </citation>
    <scope>NUCLEOTIDE SEQUENCE [LARGE SCALE GENOMIC DNA]</scope>
    <source>
        <strain evidence="3">JCM 17858</strain>
    </source>
</reference>
<proteinExistence type="predicted"/>
<gene>
    <name evidence="2" type="ORF">GCM10023173_17080</name>
</gene>
<evidence type="ECO:0000313" key="2">
    <source>
        <dbReference type="EMBL" id="GAA4517030.1"/>
    </source>
</evidence>
<organism evidence="2 3">
    <name type="scientific">Sphingobacterium thermophilum</name>
    <dbReference type="NCBI Taxonomy" id="768534"/>
    <lineage>
        <taxon>Bacteria</taxon>
        <taxon>Pseudomonadati</taxon>
        <taxon>Bacteroidota</taxon>
        <taxon>Sphingobacteriia</taxon>
        <taxon>Sphingobacteriales</taxon>
        <taxon>Sphingobacteriaceae</taxon>
        <taxon>Sphingobacterium</taxon>
    </lineage>
</organism>
<dbReference type="InterPro" id="IPR001466">
    <property type="entry name" value="Beta-lactam-related"/>
</dbReference>
<dbReference type="EMBL" id="BAABGR010000019">
    <property type="protein sequence ID" value="GAA4517030.1"/>
    <property type="molecule type" value="Genomic_DNA"/>
</dbReference>
<protein>
    <recommendedName>
        <fullName evidence="1">Beta-lactamase-related domain-containing protein</fullName>
    </recommendedName>
</protein>
<keyword evidence="3" id="KW-1185">Reference proteome</keyword>
<dbReference type="Gene3D" id="3.40.710.10">
    <property type="entry name" value="DD-peptidase/beta-lactamase superfamily"/>
    <property type="match status" value="1"/>
</dbReference>
<sequence length="349" mass="40087">MHIVYAQEPYNILRQAYNDKAPGTSLAIRTEGKTTYHQRGLANLEKAYPITMTTHFRMASVSKQFTAMAIYLLHRQGKLNLENPISKYLEGLPPRTQAITISHLLNHTSGLVDYESHIPTHQTAQLTDRDVLHIIADIDSVYFPAGTRFQYSNTGYCLLALIVEKVAGLSYPDAVKELIFKPSDIKRATVYPTPHDKERAYGYHPTSVGFRLADQSITSATKGDGGVYISMEEYLKWVNNQNPLWDESYKADLEKYAVYVKDDVYYSLGWFFTRKGRDLFLFHSGESTGFHNIVVWNMTDNNVLALFSNRDDMKIAEVYDKLMKHQQLTFNLINIPLFLWLNKVYMNDL</sequence>
<dbReference type="PANTHER" id="PTHR46825">
    <property type="entry name" value="D-ALANYL-D-ALANINE-CARBOXYPEPTIDASE/ENDOPEPTIDASE AMPH"/>
    <property type="match status" value="1"/>
</dbReference>
<dbReference type="SUPFAM" id="SSF56601">
    <property type="entry name" value="beta-lactamase/transpeptidase-like"/>
    <property type="match status" value="1"/>
</dbReference>
<dbReference type="Proteomes" id="UP001500394">
    <property type="component" value="Unassembled WGS sequence"/>
</dbReference>
<name>A0ABP8R345_9SPHI</name>
<dbReference type="Pfam" id="PF00144">
    <property type="entry name" value="Beta-lactamase"/>
    <property type="match status" value="1"/>
</dbReference>
<dbReference type="PANTHER" id="PTHR46825:SF9">
    <property type="entry name" value="BETA-LACTAMASE-RELATED DOMAIN-CONTAINING PROTEIN"/>
    <property type="match status" value="1"/>
</dbReference>
<evidence type="ECO:0000259" key="1">
    <source>
        <dbReference type="Pfam" id="PF00144"/>
    </source>
</evidence>
<accession>A0ABP8R345</accession>
<dbReference type="InterPro" id="IPR050491">
    <property type="entry name" value="AmpC-like"/>
</dbReference>
<feature type="domain" description="Beta-lactamase-related" evidence="1">
    <location>
        <begin position="19"/>
        <end position="313"/>
    </location>
</feature>
<comment type="caution">
    <text evidence="2">The sequence shown here is derived from an EMBL/GenBank/DDBJ whole genome shotgun (WGS) entry which is preliminary data.</text>
</comment>
<evidence type="ECO:0000313" key="3">
    <source>
        <dbReference type="Proteomes" id="UP001500394"/>
    </source>
</evidence>